<evidence type="ECO:0000256" key="2">
    <source>
        <dbReference type="SAM" id="Phobius"/>
    </source>
</evidence>
<evidence type="ECO:0000313" key="3">
    <source>
        <dbReference type="EMBL" id="BAM02586.1"/>
    </source>
</evidence>
<proteinExistence type="predicted"/>
<feature type="transmembrane region" description="Helical" evidence="2">
    <location>
        <begin position="194"/>
        <end position="215"/>
    </location>
</feature>
<accession>I0IBE8</accession>
<feature type="transmembrane region" description="Helical" evidence="2">
    <location>
        <begin position="307"/>
        <end position="326"/>
    </location>
</feature>
<keyword evidence="2" id="KW-0472">Membrane</keyword>
<dbReference type="Proteomes" id="UP000007881">
    <property type="component" value="Chromosome"/>
</dbReference>
<organism evidence="3 4">
    <name type="scientific">Phycisphaera mikurensis (strain NBRC 102666 / KCTC 22515 / FYK2301M01)</name>
    <dbReference type="NCBI Taxonomy" id="1142394"/>
    <lineage>
        <taxon>Bacteria</taxon>
        <taxon>Pseudomonadati</taxon>
        <taxon>Planctomycetota</taxon>
        <taxon>Phycisphaerae</taxon>
        <taxon>Phycisphaerales</taxon>
        <taxon>Phycisphaeraceae</taxon>
        <taxon>Phycisphaera</taxon>
    </lineage>
</organism>
<dbReference type="EMBL" id="AP012338">
    <property type="protein sequence ID" value="BAM02586.1"/>
    <property type="molecule type" value="Genomic_DNA"/>
</dbReference>
<dbReference type="AlphaFoldDB" id="I0IBE8"/>
<keyword evidence="2" id="KW-1133">Transmembrane helix</keyword>
<keyword evidence="4" id="KW-1185">Reference proteome</keyword>
<name>I0IBE8_PHYMF</name>
<evidence type="ECO:0000256" key="1">
    <source>
        <dbReference type="SAM" id="MobiDB-lite"/>
    </source>
</evidence>
<feature type="transmembrane region" description="Helical" evidence="2">
    <location>
        <begin position="279"/>
        <end position="300"/>
    </location>
</feature>
<feature type="transmembrane region" description="Helical" evidence="2">
    <location>
        <begin position="113"/>
        <end position="131"/>
    </location>
</feature>
<sequence length="583" mass="61876">MAALLGRVFGGGHWSDEYRWAQDLFASDRLSETAFYGVGHFGAEVLMFAYSRLPGVGSVESYRLLAVAIAFLAAIGAAWTAVREGLLRPGFAPAALLVFASNAAWLYWGGFGWFNYALMLAASVVAWALMLRWRRRGFAESPRTLVLTAALMVAMLFAYLGSALPLAAAGAVALAAGCLRGRDAGPVSVPRVRWAPAAALAAVLLVTIGVVLARFTHGELADPRPAVWPWLYPRSVEAEAGGATGAVHFLADRGWNWLWTALEPVSLRDLLDRRAADAAAWWITSAMLLLLGIGCVDGLARGGARRATVLFVLLQAAVLAAASLLGRLPFGYVRYALFTQGPLLIVAICGLESATRAALAAARRGGLGAPRGVPGAASLGLVAAAAAVGFAASAPAFVRGVGFRACMEEMDALVAATDGLPTLGGVVERDRLRYLHQRAGRPGEAPPLLWRFSGDWIDDPLATSTPAEALARVRAGGGGGPLRTVTMRPWEKRGGRGYPGEDQVDAVLAWLREEYDVTRSLSCTELILEVWEPKPKPRQDPPRSASGPASRSSVQPLGPASRESDVGIPSRRLMAPPTRRARM</sequence>
<feature type="transmembrane region" description="Helical" evidence="2">
    <location>
        <begin position="332"/>
        <end position="351"/>
    </location>
</feature>
<dbReference type="HOGENOM" id="CLU_483009_0_0_0"/>
<feature type="transmembrane region" description="Helical" evidence="2">
    <location>
        <begin position="89"/>
        <end position="107"/>
    </location>
</feature>
<reference evidence="3 4" key="1">
    <citation type="submission" date="2012-02" db="EMBL/GenBank/DDBJ databases">
        <title>Complete genome sequence of Phycisphaera mikurensis NBRC 102666.</title>
        <authorList>
            <person name="Ankai A."/>
            <person name="Hosoyama A."/>
            <person name="Terui Y."/>
            <person name="Sekine M."/>
            <person name="Fukai R."/>
            <person name="Kato Y."/>
            <person name="Nakamura S."/>
            <person name="Yamada-Narita S."/>
            <person name="Kawakoshi A."/>
            <person name="Fukunaga Y."/>
            <person name="Yamazaki S."/>
            <person name="Fujita N."/>
        </authorList>
    </citation>
    <scope>NUCLEOTIDE SEQUENCE [LARGE SCALE GENOMIC DNA]</scope>
    <source>
        <strain evidence="4">NBRC 102666 / KCTC 22515 / FYK2301M01</strain>
    </source>
</reference>
<feature type="transmembrane region" description="Helical" evidence="2">
    <location>
        <begin position="33"/>
        <end position="50"/>
    </location>
</feature>
<dbReference type="KEGG" id="phm:PSMK_04270"/>
<keyword evidence="2" id="KW-0812">Transmembrane</keyword>
<feature type="region of interest" description="Disordered" evidence="1">
    <location>
        <begin position="533"/>
        <end position="583"/>
    </location>
</feature>
<feature type="transmembrane region" description="Helical" evidence="2">
    <location>
        <begin position="62"/>
        <end position="82"/>
    </location>
</feature>
<feature type="compositionally biased region" description="Low complexity" evidence="1">
    <location>
        <begin position="542"/>
        <end position="553"/>
    </location>
</feature>
<evidence type="ECO:0000313" key="4">
    <source>
        <dbReference type="Proteomes" id="UP000007881"/>
    </source>
</evidence>
<gene>
    <name evidence="3" type="ordered locus">PSMK_04270</name>
</gene>
<feature type="transmembrane region" description="Helical" evidence="2">
    <location>
        <begin position="372"/>
        <end position="398"/>
    </location>
</feature>
<protein>
    <submittedName>
        <fullName evidence="3">Uncharacterized protein</fullName>
    </submittedName>
</protein>